<keyword evidence="3" id="KW-0328">Glycosyltransferase</keyword>
<evidence type="ECO:0000256" key="2">
    <source>
        <dbReference type="ARBA" id="ARBA00006962"/>
    </source>
</evidence>
<dbReference type="InterPro" id="IPR009695">
    <property type="entry name" value="Diacylglyc_glucosyltr_N"/>
</dbReference>
<gene>
    <name evidence="7" type="ORF">GHK86_14705</name>
</gene>
<reference evidence="7 8" key="1">
    <citation type="submission" date="2019-11" db="EMBL/GenBank/DDBJ databases">
        <title>Acidiferrimicrobium australis gen. nov., sp. nov., an acidophilic and obligately heterotrophic, member of the Actinobacteria that catalyses dissimilatory oxido- reduction of iron isolated from metal-rich acidic water in Chile.</title>
        <authorList>
            <person name="Gonzalez D."/>
            <person name="Huber K."/>
            <person name="Hedrich S."/>
            <person name="Rojas-Villalobos C."/>
            <person name="Quatrini R."/>
            <person name="Dinamarca M.A."/>
            <person name="Schwarz A."/>
            <person name="Canales C."/>
            <person name="Nancucheo I."/>
        </authorList>
    </citation>
    <scope>NUCLEOTIDE SEQUENCE [LARGE SCALE GENOMIC DNA]</scope>
    <source>
        <strain evidence="7 8">USS-CCA1</strain>
    </source>
</reference>
<evidence type="ECO:0000256" key="4">
    <source>
        <dbReference type="ARBA" id="ARBA00022679"/>
    </source>
</evidence>
<dbReference type="InterPro" id="IPR050519">
    <property type="entry name" value="Glycosyltransf_28_UgtP"/>
</dbReference>
<evidence type="ECO:0000313" key="7">
    <source>
        <dbReference type="EMBL" id="MST33964.1"/>
    </source>
</evidence>
<dbReference type="Gene3D" id="3.40.50.2000">
    <property type="entry name" value="Glycogen Phosphorylase B"/>
    <property type="match status" value="1"/>
</dbReference>
<accession>A0ABW9QWB6</accession>
<evidence type="ECO:0000313" key="8">
    <source>
        <dbReference type="Proteomes" id="UP000437736"/>
    </source>
</evidence>
<sequence>MSTGEMEIVPGVAEAEERSVAAAPPYPARVLILSAEMGEGHNAAAAALTTAIADVWPGCEVERFDTLELRGLPFARAASWGYGFQMKSAPVTYEVFYDWLCKFDWFADLSKRAIGSFFGRRLEGFIADRRPDLVISTYPFGSAALQWLRVHRGVHIPTVTYIPALHVHPLWAYAGIDQTYVMYDTAHVHARTEGFEARMRLGAPPVRPSFGTVGKDEARRRLEIDPAAFVVLVTGGAWGLGGIDRAVTALVEAPTPVQILAVCGKNGALAADLRALGQPRDRLAVFDYVDNMHELMAAADVIVTNGAGVTVLEALRTPRPTIAFNPLAGHGKASTAEMIRRDLALQADDVPALVAAVARLATDPELYARMEQAGRAWVEGRDLRESVREMTVLVQGGARA</sequence>
<protein>
    <submittedName>
        <fullName evidence="7">Glycosyltransferase</fullName>
    </submittedName>
</protein>
<comment type="caution">
    <text evidence="7">The sequence shown here is derived from an EMBL/GenBank/DDBJ whole genome shotgun (WGS) entry which is preliminary data.</text>
</comment>
<dbReference type="EMBL" id="WJHE01000791">
    <property type="protein sequence ID" value="MST33964.1"/>
    <property type="molecule type" value="Genomic_DNA"/>
</dbReference>
<feature type="domain" description="Diacylglycerol glucosyltransferase N-terminal" evidence="6">
    <location>
        <begin position="41"/>
        <end position="195"/>
    </location>
</feature>
<feature type="domain" description="Glycosyl transferase family 28 C-terminal" evidence="5">
    <location>
        <begin position="230"/>
        <end position="323"/>
    </location>
</feature>
<dbReference type="Pfam" id="PF06925">
    <property type="entry name" value="MGDG_synth"/>
    <property type="match status" value="1"/>
</dbReference>
<name>A0ABW9QWB6_9ACTN</name>
<proteinExistence type="inferred from homology"/>
<evidence type="ECO:0000256" key="1">
    <source>
        <dbReference type="ARBA" id="ARBA00004370"/>
    </source>
</evidence>
<comment type="subcellular location">
    <subcellularLocation>
        <location evidence="1">Membrane</location>
    </subcellularLocation>
</comment>
<evidence type="ECO:0000256" key="3">
    <source>
        <dbReference type="ARBA" id="ARBA00022676"/>
    </source>
</evidence>
<dbReference type="PANTHER" id="PTHR43025">
    <property type="entry name" value="MONOGALACTOSYLDIACYLGLYCEROL SYNTHASE"/>
    <property type="match status" value="1"/>
</dbReference>
<dbReference type="Pfam" id="PF04101">
    <property type="entry name" value="Glyco_tran_28_C"/>
    <property type="match status" value="1"/>
</dbReference>
<dbReference type="PANTHER" id="PTHR43025:SF3">
    <property type="entry name" value="MONOGALACTOSYLDIACYLGLYCEROL SYNTHASE 1, CHLOROPLASTIC"/>
    <property type="match status" value="1"/>
</dbReference>
<keyword evidence="8" id="KW-1185">Reference proteome</keyword>
<evidence type="ECO:0000259" key="6">
    <source>
        <dbReference type="Pfam" id="PF06925"/>
    </source>
</evidence>
<dbReference type="InterPro" id="IPR007235">
    <property type="entry name" value="Glyco_trans_28_C"/>
</dbReference>
<comment type="similarity">
    <text evidence="2">Belongs to the glycosyltransferase 28 family.</text>
</comment>
<keyword evidence="4" id="KW-0808">Transferase</keyword>
<dbReference type="Proteomes" id="UP000437736">
    <property type="component" value="Unassembled WGS sequence"/>
</dbReference>
<evidence type="ECO:0000259" key="5">
    <source>
        <dbReference type="Pfam" id="PF04101"/>
    </source>
</evidence>
<organism evidence="7 8">
    <name type="scientific">Acidiferrimicrobium australe</name>
    <dbReference type="NCBI Taxonomy" id="2664430"/>
    <lineage>
        <taxon>Bacteria</taxon>
        <taxon>Bacillati</taxon>
        <taxon>Actinomycetota</taxon>
        <taxon>Acidimicrobiia</taxon>
        <taxon>Acidimicrobiales</taxon>
        <taxon>Acidimicrobiaceae</taxon>
        <taxon>Acidiferrimicrobium</taxon>
    </lineage>
</organism>
<dbReference type="SUPFAM" id="SSF53756">
    <property type="entry name" value="UDP-Glycosyltransferase/glycogen phosphorylase"/>
    <property type="match status" value="1"/>
</dbReference>